<keyword evidence="2" id="KW-0808">Transferase</keyword>
<reference evidence="2" key="1">
    <citation type="journal article" date="2022" name="Genome Biol. Evol.">
        <title>A New Gene Family Diagnostic for Intracellular Biomineralization of Amorphous Ca Carbonates by Cyanobacteria.</title>
        <authorList>
            <person name="Benzerara K."/>
            <person name="Duprat E."/>
            <person name="Bitard-Feildel T."/>
            <person name="Caumes G."/>
            <person name="Cassier-Chauvat C."/>
            <person name="Chauvat F."/>
            <person name="Dezi M."/>
            <person name="Diop S.I."/>
            <person name="Gaschignard G."/>
            <person name="Gorgen S."/>
            <person name="Gugger M."/>
            <person name="Lopez-Garcia P."/>
            <person name="Millet M."/>
            <person name="Skouri-Panet F."/>
            <person name="Moreira D."/>
            <person name="Callebaut I."/>
        </authorList>
    </citation>
    <scope>NUCLEOTIDE SEQUENCE</scope>
    <source>
        <strain evidence="2">G9</strain>
    </source>
</reference>
<dbReference type="SUPFAM" id="SSF53335">
    <property type="entry name" value="S-adenosyl-L-methionine-dependent methyltransferases"/>
    <property type="match status" value="1"/>
</dbReference>
<name>A0ABT6F2S1_9SYNE</name>
<sequence>MSSPESEELERIRKQFDFGPYPRIPVEKTPKEDNNQLFFHNLVTPYYLRYQKVVNTQGKRILDAGCGSGYKGLLLAEANPEAEIIGIDISEASVKLAEERLKFHKFDNAKFYTLSIYDLPELGLTFDYINCDEVLYLLPDAVKGLEAMKSVLEPEGIIRTNLHSQMQREAFFRAQQVFQMMGLMDGNPEEMEMDIVKEIMTALKDGVDLKKRTWRLAYNEENSAELLLANHLLVGDKGSTMADVFDYLDAAALDFITMVNWRHWSFVDLFTDQKNLPSFLAMSLADVPDSVQLQLYELFHPVHRLLDFWCGHPQDLPEFTPIEDWSDADWQDIRVHFHPQLRSEKVKEKWLSHLGDRLIVDLGVFFSVSSNSPVYADAQALAALLPLFDGPQMFSDLCDRWQQLAPLDPLTMETQPRQEVETAVQKLLARLEPSLFVLLERV</sequence>
<reference evidence="2" key="2">
    <citation type="submission" date="2022-01" db="EMBL/GenBank/DDBJ databases">
        <authorList>
            <person name="Zivanovic Y."/>
            <person name="Moreira D."/>
            <person name="Lopez-Garcia P."/>
        </authorList>
    </citation>
    <scope>NUCLEOTIDE SEQUENCE</scope>
    <source>
        <strain evidence="2">G9</strain>
    </source>
</reference>
<evidence type="ECO:0000313" key="2">
    <source>
        <dbReference type="EMBL" id="MDG2992156.1"/>
    </source>
</evidence>
<keyword evidence="3" id="KW-1185">Reference proteome</keyword>
<accession>A0ABT6F2S1</accession>
<protein>
    <submittedName>
        <fullName evidence="2">Class I SAM-dependent methyltransferase</fullName>
    </submittedName>
</protein>
<proteinExistence type="predicted"/>
<comment type="caution">
    <text evidence="2">The sequence shown here is derived from an EMBL/GenBank/DDBJ whole genome shotgun (WGS) entry which is preliminary data.</text>
</comment>
<organism evidence="2 3">
    <name type="scientific">Candidatus Synechococcus calcipolaris G9</name>
    <dbReference type="NCBI Taxonomy" id="1497997"/>
    <lineage>
        <taxon>Bacteria</taxon>
        <taxon>Bacillati</taxon>
        <taxon>Cyanobacteriota</taxon>
        <taxon>Cyanophyceae</taxon>
        <taxon>Synechococcales</taxon>
        <taxon>Synechococcaceae</taxon>
        <taxon>Synechococcus</taxon>
    </lineage>
</organism>
<dbReference type="InterPro" id="IPR029063">
    <property type="entry name" value="SAM-dependent_MTases_sf"/>
</dbReference>
<dbReference type="Pfam" id="PF13847">
    <property type="entry name" value="Methyltransf_31"/>
    <property type="match status" value="1"/>
</dbReference>
<dbReference type="Gene3D" id="3.40.50.150">
    <property type="entry name" value="Vaccinia Virus protein VP39"/>
    <property type="match status" value="1"/>
</dbReference>
<dbReference type="InterPro" id="IPR025714">
    <property type="entry name" value="Methyltranfer_dom"/>
</dbReference>
<evidence type="ECO:0000259" key="1">
    <source>
        <dbReference type="Pfam" id="PF13847"/>
    </source>
</evidence>
<dbReference type="GO" id="GO:0032259">
    <property type="term" value="P:methylation"/>
    <property type="evidence" value="ECO:0007669"/>
    <property type="project" value="UniProtKB-KW"/>
</dbReference>
<evidence type="ECO:0000313" key="3">
    <source>
        <dbReference type="Proteomes" id="UP001154265"/>
    </source>
</evidence>
<keyword evidence="2" id="KW-0489">Methyltransferase</keyword>
<dbReference type="PANTHER" id="PTHR43464">
    <property type="entry name" value="METHYLTRANSFERASE"/>
    <property type="match status" value="1"/>
</dbReference>
<dbReference type="RefSeq" id="WP_277868081.1">
    <property type="nucleotide sequence ID" value="NZ_JAKKUT010000008.1"/>
</dbReference>
<feature type="domain" description="Methyltransferase" evidence="1">
    <location>
        <begin position="56"/>
        <end position="167"/>
    </location>
</feature>
<dbReference type="CDD" id="cd02440">
    <property type="entry name" value="AdoMet_MTases"/>
    <property type="match status" value="1"/>
</dbReference>
<gene>
    <name evidence="2" type="ORF">L3556_14630</name>
</gene>
<dbReference type="GO" id="GO:0008168">
    <property type="term" value="F:methyltransferase activity"/>
    <property type="evidence" value="ECO:0007669"/>
    <property type="project" value="UniProtKB-KW"/>
</dbReference>
<dbReference type="Proteomes" id="UP001154265">
    <property type="component" value="Unassembled WGS sequence"/>
</dbReference>
<dbReference type="PANTHER" id="PTHR43464:SF91">
    <property type="entry name" value="SLL0487 PROTEIN"/>
    <property type="match status" value="1"/>
</dbReference>
<dbReference type="EMBL" id="JAKKUT010000008">
    <property type="protein sequence ID" value="MDG2992156.1"/>
    <property type="molecule type" value="Genomic_DNA"/>
</dbReference>